<sequence length="500" mass="56459">MQTIGFDNEKYLQEQSKYIYQRLENIDKLYLEFGGKLIGDKHAKRVLPGYDEDVKLTLLTKMKDRAEIIICIYSEDIEHNKMRGDYGITYDQEVLRLIDEYNDLEIQVNSVLLTRFNGQKNATIFKTNLENRGIKVYTHEAIAGYPTDVEVLFSENGFAKNPYIETNKPLIIVTGPGAGSGKLATCLNQLYHEHNQGIKASYAKFETFPVWNLPLKHPVNVAYEAATVDLNDINVLDSYHIEAYNEMAVNYNRDMQMFPVIRRILSNTSTNDKLYQSPTDMGVNCIKAGIIDNQVVEDAAKQEIIRRYYQVENDFKVGIIEESVRSKMHVIMEESDLKPENRIPVQEAHQYAEEVINRTNCPEPSAVIALQLHTGKVVTGRTTQLMDAPGAAIMNALKELAGISDQIDLLAPMILETIQKLKADALQSKHPILTLNELLIALAISAVTNPTAELAYKKLNQLRETQAHSTVILTQDTKKQLQQLGIETTCDSVFASSRLS</sequence>
<dbReference type="EMBL" id="JACBXQ010000001">
    <property type="protein sequence ID" value="MBG9985422.1"/>
    <property type="molecule type" value="Genomic_DNA"/>
</dbReference>
<dbReference type="Gene3D" id="3.40.140.40">
    <property type="entry name" value="Domain of unknown function (DUF1846), C-terminal subdomain"/>
    <property type="match status" value="1"/>
</dbReference>
<evidence type="ECO:0000259" key="2">
    <source>
        <dbReference type="Pfam" id="PF20921"/>
    </source>
</evidence>
<evidence type="ECO:0000313" key="4">
    <source>
        <dbReference type="Proteomes" id="UP000721415"/>
    </source>
</evidence>
<feature type="domain" description="DUF1846" evidence="1">
    <location>
        <begin position="4"/>
        <end position="335"/>
    </location>
</feature>
<feature type="domain" description="DUF1846" evidence="2">
    <location>
        <begin position="342"/>
        <end position="499"/>
    </location>
</feature>
<dbReference type="InterPro" id="IPR048496">
    <property type="entry name" value="DUF1846_N"/>
</dbReference>
<dbReference type="Gene3D" id="3.10.630.10">
    <property type="entry name" value="dip2346 domain like"/>
    <property type="match status" value="1"/>
</dbReference>
<accession>A0ABS0LN63</accession>
<reference evidence="3 4" key="1">
    <citation type="submission" date="2020-07" db="EMBL/GenBank/DDBJ databases">
        <title>Facklamia lactis sp. nov., isolated from raw milk.</title>
        <authorList>
            <person name="Doll E.V."/>
            <person name="Huptas C."/>
            <person name="Staib L."/>
            <person name="Wenning M."/>
            <person name="Scherer S."/>
        </authorList>
    </citation>
    <scope>NUCLEOTIDE SEQUENCE [LARGE SCALE GENOMIC DNA]</scope>
    <source>
        <strain evidence="3 4">DSM 111018</strain>
    </source>
</reference>
<proteinExistence type="predicted"/>
<dbReference type="RefSeq" id="WP_197113630.1">
    <property type="nucleotide sequence ID" value="NZ_JACBXQ010000001.1"/>
</dbReference>
<name>A0ABS0LN63_9LACT</name>
<dbReference type="NCBIfam" id="NF010184">
    <property type="entry name" value="PRK13663.1"/>
    <property type="match status" value="1"/>
</dbReference>
<dbReference type="Gene3D" id="1.20.1570.10">
    <property type="entry name" value="dip2346 domain like"/>
    <property type="match status" value="1"/>
</dbReference>
<dbReference type="Proteomes" id="UP000721415">
    <property type="component" value="Unassembled WGS sequence"/>
</dbReference>
<organism evidence="3 4">
    <name type="scientific">Facklamia lactis</name>
    <dbReference type="NCBI Taxonomy" id="2749967"/>
    <lineage>
        <taxon>Bacteria</taxon>
        <taxon>Bacillati</taxon>
        <taxon>Bacillota</taxon>
        <taxon>Bacilli</taxon>
        <taxon>Lactobacillales</taxon>
        <taxon>Aerococcaceae</taxon>
        <taxon>Facklamia</taxon>
    </lineage>
</organism>
<protein>
    <submittedName>
        <fullName evidence="3">DUF1846 domain-containing protein</fullName>
    </submittedName>
</protein>
<dbReference type="Pfam" id="PF08903">
    <property type="entry name" value="DUF1846"/>
    <property type="match status" value="1"/>
</dbReference>
<evidence type="ECO:0000259" key="1">
    <source>
        <dbReference type="Pfam" id="PF08903"/>
    </source>
</evidence>
<evidence type="ECO:0000313" key="3">
    <source>
        <dbReference type="EMBL" id="MBG9985422.1"/>
    </source>
</evidence>
<comment type="caution">
    <text evidence="3">The sequence shown here is derived from an EMBL/GenBank/DDBJ whole genome shotgun (WGS) entry which is preliminary data.</text>
</comment>
<dbReference type="Pfam" id="PF20921">
    <property type="entry name" value="DUF1846_C"/>
    <property type="match status" value="1"/>
</dbReference>
<keyword evidence="4" id="KW-1185">Reference proteome</keyword>
<dbReference type="InterPro" id="IPR048441">
    <property type="entry name" value="DUF1846_C"/>
</dbReference>
<gene>
    <name evidence="3" type="ORF">HZY91_00770</name>
</gene>